<sequence length="68" mass="7658">MTMNDMKIYAFIGLPHHTEDVIYPGDSVLLRAKDEEQQQALMREVALAIRGDVINLSNGLIMIVTNSR</sequence>
<evidence type="ECO:0000313" key="1">
    <source>
        <dbReference type="EMBL" id="RLQ92414.1"/>
    </source>
</evidence>
<dbReference type="EMBL" id="RCVZ01000018">
    <property type="protein sequence ID" value="RLQ92414.1"/>
    <property type="molecule type" value="Genomic_DNA"/>
</dbReference>
<accession>A0A3L7JQ15</accession>
<dbReference type="Pfam" id="PF21835">
    <property type="entry name" value="YIEGIA_cap"/>
    <property type="match status" value="1"/>
</dbReference>
<dbReference type="InterPro" id="IPR054055">
    <property type="entry name" value="YpzH"/>
</dbReference>
<name>A0A3L7JQ15_9BACI</name>
<gene>
    <name evidence="1" type="ORF">D9X91_19400</name>
</gene>
<evidence type="ECO:0000313" key="2">
    <source>
        <dbReference type="Proteomes" id="UP000276770"/>
    </source>
</evidence>
<protein>
    <submittedName>
        <fullName evidence="1">Uncharacterized protein</fullName>
    </submittedName>
</protein>
<comment type="caution">
    <text evidence="1">The sequence shown here is derived from an EMBL/GenBank/DDBJ whole genome shotgun (WGS) entry which is preliminary data.</text>
</comment>
<reference evidence="1 2" key="1">
    <citation type="submission" date="2018-10" db="EMBL/GenBank/DDBJ databases">
        <title>Falsibacillus sp. genome draft.</title>
        <authorList>
            <person name="Shi S."/>
        </authorList>
    </citation>
    <scope>NUCLEOTIDE SEQUENCE [LARGE SCALE GENOMIC DNA]</scope>
    <source>
        <strain evidence="1 2">GY 10110</strain>
    </source>
</reference>
<organism evidence="1 2">
    <name type="scientific">Falsibacillus albus</name>
    <dbReference type="NCBI Taxonomy" id="2478915"/>
    <lineage>
        <taxon>Bacteria</taxon>
        <taxon>Bacillati</taxon>
        <taxon>Bacillota</taxon>
        <taxon>Bacilli</taxon>
        <taxon>Bacillales</taxon>
        <taxon>Bacillaceae</taxon>
        <taxon>Falsibacillus</taxon>
    </lineage>
</organism>
<keyword evidence="2" id="KW-1185">Reference proteome</keyword>
<dbReference type="AlphaFoldDB" id="A0A3L7JQ15"/>
<proteinExistence type="predicted"/>
<dbReference type="Proteomes" id="UP000276770">
    <property type="component" value="Unassembled WGS sequence"/>
</dbReference>